<name>A0A1A6GEE2_NEOLE</name>
<dbReference type="PANTHER" id="PTHR23410:SF12">
    <property type="entry name" value="LARGE RIBOSOMAL SUBUNIT PROTEIN UL18"/>
    <property type="match status" value="1"/>
</dbReference>
<dbReference type="AlphaFoldDB" id="A0A1A6GEE2"/>
<dbReference type="Gene3D" id="3.30.420.100">
    <property type="match status" value="1"/>
</dbReference>
<dbReference type="GO" id="GO:0022625">
    <property type="term" value="C:cytosolic large ribosomal subunit"/>
    <property type="evidence" value="ECO:0007669"/>
    <property type="project" value="TreeGrafter"/>
</dbReference>
<comment type="similarity">
    <text evidence="1">Belongs to the universal ribosomal protein uL18 family.</text>
</comment>
<dbReference type="STRING" id="56216.A0A1A6GEE2"/>
<dbReference type="OrthoDB" id="1618453at2759"/>
<dbReference type="GO" id="GO:0008097">
    <property type="term" value="F:5S rRNA binding"/>
    <property type="evidence" value="ECO:0007669"/>
    <property type="project" value="InterPro"/>
</dbReference>
<dbReference type="InterPro" id="IPR005485">
    <property type="entry name" value="Rbsml_uL18_euk_arch"/>
</dbReference>
<evidence type="ECO:0000256" key="4">
    <source>
        <dbReference type="SAM" id="MobiDB-lite"/>
    </source>
</evidence>
<evidence type="ECO:0000313" key="5">
    <source>
        <dbReference type="EMBL" id="OBS64130.1"/>
    </source>
</evidence>
<keyword evidence="3" id="KW-0687">Ribonucleoprotein</keyword>
<evidence type="ECO:0000313" key="6">
    <source>
        <dbReference type="Proteomes" id="UP000092124"/>
    </source>
</evidence>
<organism evidence="5 6">
    <name type="scientific">Neotoma lepida</name>
    <name type="common">Desert woodrat</name>
    <dbReference type="NCBI Taxonomy" id="56216"/>
    <lineage>
        <taxon>Eukaryota</taxon>
        <taxon>Metazoa</taxon>
        <taxon>Chordata</taxon>
        <taxon>Craniata</taxon>
        <taxon>Vertebrata</taxon>
        <taxon>Euteleostomi</taxon>
        <taxon>Mammalia</taxon>
        <taxon>Eutheria</taxon>
        <taxon>Euarchontoglires</taxon>
        <taxon>Glires</taxon>
        <taxon>Rodentia</taxon>
        <taxon>Myomorpha</taxon>
        <taxon>Muroidea</taxon>
        <taxon>Cricetidae</taxon>
        <taxon>Neotominae</taxon>
        <taxon>Neotoma</taxon>
    </lineage>
</organism>
<dbReference type="GO" id="GO:0006412">
    <property type="term" value="P:translation"/>
    <property type="evidence" value="ECO:0007669"/>
    <property type="project" value="InterPro"/>
</dbReference>
<proteinExistence type="inferred from homology"/>
<feature type="region of interest" description="Disordered" evidence="4">
    <location>
        <begin position="89"/>
        <end position="111"/>
    </location>
</feature>
<evidence type="ECO:0000256" key="1">
    <source>
        <dbReference type="ARBA" id="ARBA00007116"/>
    </source>
</evidence>
<dbReference type="GO" id="GO:0000027">
    <property type="term" value="P:ribosomal large subunit assembly"/>
    <property type="evidence" value="ECO:0007669"/>
    <property type="project" value="TreeGrafter"/>
</dbReference>
<comment type="caution">
    <text evidence="5">The sequence shown here is derived from an EMBL/GenBank/DDBJ whole genome shotgun (WGS) entry which is preliminary data.</text>
</comment>
<protein>
    <submittedName>
        <fullName evidence="5">Uncharacterized protein</fullName>
    </submittedName>
</protein>
<evidence type="ECO:0000256" key="2">
    <source>
        <dbReference type="ARBA" id="ARBA00022980"/>
    </source>
</evidence>
<dbReference type="EMBL" id="LZPO01097364">
    <property type="protein sequence ID" value="OBS64130.1"/>
    <property type="molecule type" value="Genomic_DNA"/>
</dbReference>
<dbReference type="GO" id="GO:0003735">
    <property type="term" value="F:structural constituent of ribosome"/>
    <property type="evidence" value="ECO:0007669"/>
    <property type="project" value="InterPro"/>
</dbReference>
<feature type="non-terminal residue" evidence="5">
    <location>
        <position position="111"/>
    </location>
</feature>
<dbReference type="Proteomes" id="UP000092124">
    <property type="component" value="Unassembled WGS sequence"/>
</dbReference>
<evidence type="ECO:0000256" key="3">
    <source>
        <dbReference type="ARBA" id="ARBA00023274"/>
    </source>
</evidence>
<keyword evidence="2" id="KW-0689">Ribosomal protein</keyword>
<sequence length="111" mass="13149">MARNVADYTCYLREVDEDAHKKQFSQYIKNIITPDMMEEMHMRAHAAILEKPAHEKKPKRETEILRNKYLEMTAFSGYGMETLSALSPSYQERHEPFHRQETGKMSRKVNQ</sequence>
<dbReference type="PANTHER" id="PTHR23410">
    <property type="entry name" value="RIBOSOMAL PROTEIN L5-RELATED"/>
    <property type="match status" value="1"/>
</dbReference>
<keyword evidence="6" id="KW-1185">Reference proteome</keyword>
<feature type="compositionally biased region" description="Basic and acidic residues" evidence="4">
    <location>
        <begin position="91"/>
        <end position="104"/>
    </location>
</feature>
<gene>
    <name evidence="5" type="ORF">A6R68_07330</name>
</gene>
<reference evidence="5 6" key="1">
    <citation type="submission" date="2016-06" db="EMBL/GenBank/DDBJ databases">
        <title>The Draft Genome Sequence and Annotation of the Desert Woodrat Neotoma lepida.</title>
        <authorList>
            <person name="Campbell M."/>
            <person name="Oakeson K.F."/>
            <person name="Yandell M."/>
            <person name="Halpert J.R."/>
            <person name="Dearing D."/>
        </authorList>
    </citation>
    <scope>NUCLEOTIDE SEQUENCE [LARGE SCALE GENOMIC DNA]</scope>
    <source>
        <strain evidence="5">417</strain>
        <tissue evidence="5">Liver</tissue>
    </source>
</reference>
<accession>A0A1A6GEE2</accession>